<dbReference type="RefSeq" id="WP_045948072.1">
    <property type="nucleotide sequence ID" value="NZ_JZWV01000400.1"/>
</dbReference>
<reference evidence="1 2" key="1">
    <citation type="submission" date="2015-02" db="EMBL/GenBank/DDBJ databases">
        <authorList>
            <person name="Ju K.-S."/>
            <person name="Doroghazi J.R."/>
            <person name="Metcalf W."/>
        </authorList>
    </citation>
    <scope>NUCLEOTIDE SEQUENCE [LARGE SCALE GENOMIC DNA]</scope>
    <source>
        <strain evidence="1 2">NRRL ISP-5550</strain>
    </source>
</reference>
<name>A0A0F4JE68_9ACTN</name>
<dbReference type="SUPFAM" id="SSF88723">
    <property type="entry name" value="PIN domain-like"/>
    <property type="match status" value="1"/>
</dbReference>
<evidence type="ECO:0000313" key="2">
    <source>
        <dbReference type="Proteomes" id="UP000033551"/>
    </source>
</evidence>
<dbReference type="InterPro" id="IPR029060">
    <property type="entry name" value="PIN-like_dom_sf"/>
</dbReference>
<comment type="caution">
    <text evidence="1">The sequence shown here is derived from an EMBL/GenBank/DDBJ whole genome shotgun (WGS) entry which is preliminary data.</text>
</comment>
<dbReference type="Proteomes" id="UP000033551">
    <property type="component" value="Unassembled WGS sequence"/>
</dbReference>
<sequence>MTPRTAPSGPLLKPRTMVLDSEALSKAARGDREVRGMIRRAPNREMRVVTSSLTTLEAWDPRAGVRQETWKWFLSSVDIVHTDDEIIKTARSLLKEAGLHGHKYAIDAVLASIAVVASRQGHLVNVLTSDLDDMKRLLGDHRIRIEPV</sequence>
<dbReference type="Gene3D" id="3.40.50.1010">
    <property type="entry name" value="5'-nuclease"/>
    <property type="match status" value="1"/>
</dbReference>
<keyword evidence="2" id="KW-1185">Reference proteome</keyword>
<dbReference type="OrthoDB" id="3292949at2"/>
<evidence type="ECO:0000313" key="1">
    <source>
        <dbReference type="EMBL" id="KJY32647.1"/>
    </source>
</evidence>
<dbReference type="AlphaFoldDB" id="A0A0F4JE68"/>
<gene>
    <name evidence="1" type="ORF">VR44_15520</name>
</gene>
<evidence type="ECO:0008006" key="3">
    <source>
        <dbReference type="Google" id="ProtNLM"/>
    </source>
</evidence>
<proteinExistence type="predicted"/>
<dbReference type="EMBL" id="JZWV01000400">
    <property type="protein sequence ID" value="KJY32647.1"/>
    <property type="molecule type" value="Genomic_DNA"/>
</dbReference>
<dbReference type="PATRIC" id="fig|68223.7.peg.7504"/>
<protein>
    <recommendedName>
        <fullName evidence="3">PIN domain-containing protein</fullName>
    </recommendedName>
</protein>
<organism evidence="1 2">
    <name type="scientific">Streptomyces katrae</name>
    <dbReference type="NCBI Taxonomy" id="68223"/>
    <lineage>
        <taxon>Bacteria</taxon>
        <taxon>Bacillati</taxon>
        <taxon>Actinomycetota</taxon>
        <taxon>Actinomycetes</taxon>
        <taxon>Kitasatosporales</taxon>
        <taxon>Streptomycetaceae</taxon>
        <taxon>Streptomyces</taxon>
    </lineage>
</organism>
<accession>A0A0F4JE68</accession>